<dbReference type="RefSeq" id="WP_008214092.1">
    <property type="nucleotide sequence ID" value="NZ_JH415048.1"/>
</dbReference>
<dbReference type="Proteomes" id="UP000004625">
    <property type="component" value="Unassembled WGS sequence"/>
</dbReference>
<proteinExistence type="predicted"/>
<sequence length="248" mass="26255">MKNQFRDLTLVDLKGPRTLVIACDSSAGIGNKPLDTVQIDPAVTAAYSLRVPLMELLCFGATPTMVVDTIGNEMALTGERIIAGLRGELDKAGLADVPLNGSTEDNMPTQTTSIGVTVIGTIDQKAIQAQPAAGALAVYQMGTPYVGEEVKAHLATIFSYGKVRAIWAHSAVVDMLPVGSKGIAYELSQMAAVLHMGRITTDLDLNGPELTRSAGPATVILVAIKISERAAFEKQFPELVEIAQLHQS</sequence>
<name>G9ZRC8_9LACO</name>
<evidence type="ECO:0000259" key="1">
    <source>
        <dbReference type="Pfam" id="PF00586"/>
    </source>
</evidence>
<reference evidence="2 3" key="1">
    <citation type="submission" date="2011-09" db="EMBL/GenBank/DDBJ databases">
        <authorList>
            <person name="Weinstock G."/>
            <person name="Sodergren E."/>
            <person name="Clifton S."/>
            <person name="Fulton L."/>
            <person name="Fulton B."/>
            <person name="Courtney L."/>
            <person name="Fronick C."/>
            <person name="Harrison M."/>
            <person name="Strong C."/>
            <person name="Farmer C."/>
            <person name="Delahaunty K."/>
            <person name="Markovic C."/>
            <person name="Hall O."/>
            <person name="Minx P."/>
            <person name="Tomlinson C."/>
            <person name="Mitreva M."/>
            <person name="Hou S."/>
            <person name="Chen J."/>
            <person name="Wollam A."/>
            <person name="Pepin K.H."/>
            <person name="Johnson M."/>
            <person name="Bhonagiri V."/>
            <person name="Zhang X."/>
            <person name="Suruliraj S."/>
            <person name="Warren W."/>
            <person name="Chinwalla A."/>
            <person name="Mardis E.R."/>
            <person name="Wilson R.K."/>
        </authorList>
    </citation>
    <scope>NUCLEOTIDE SEQUENCE [LARGE SCALE GENOMIC DNA]</scope>
    <source>
        <strain evidence="2 3">F0439</strain>
    </source>
</reference>
<dbReference type="PATRIC" id="fig|797515.3.peg.2065"/>
<feature type="domain" description="PurM-like N-terminal" evidence="1">
    <location>
        <begin position="10"/>
        <end position="122"/>
    </location>
</feature>
<dbReference type="InterPro" id="IPR036921">
    <property type="entry name" value="PurM-like_N_sf"/>
</dbReference>
<dbReference type="STRING" id="797515.HMPREF9103_02289"/>
<keyword evidence="3" id="KW-1185">Reference proteome</keyword>
<evidence type="ECO:0000313" key="3">
    <source>
        <dbReference type="Proteomes" id="UP000004625"/>
    </source>
</evidence>
<dbReference type="SUPFAM" id="SSF55326">
    <property type="entry name" value="PurM N-terminal domain-like"/>
    <property type="match status" value="1"/>
</dbReference>
<gene>
    <name evidence="2" type="ORF">HMPREF9103_02289</name>
</gene>
<dbReference type="Gene3D" id="3.30.1330.10">
    <property type="entry name" value="PurM-like, N-terminal domain"/>
    <property type="match status" value="1"/>
</dbReference>
<protein>
    <recommendedName>
        <fullName evidence="1">PurM-like N-terminal domain-containing protein</fullName>
    </recommendedName>
</protein>
<dbReference type="Pfam" id="PF00586">
    <property type="entry name" value="AIRS"/>
    <property type="match status" value="1"/>
</dbReference>
<evidence type="ECO:0000313" key="2">
    <source>
        <dbReference type="EMBL" id="EHL96713.1"/>
    </source>
</evidence>
<organism evidence="2 3">
    <name type="scientific">Lentilactobacillus parafarraginis F0439</name>
    <dbReference type="NCBI Taxonomy" id="797515"/>
    <lineage>
        <taxon>Bacteria</taxon>
        <taxon>Bacillati</taxon>
        <taxon>Bacillota</taxon>
        <taxon>Bacilli</taxon>
        <taxon>Lactobacillales</taxon>
        <taxon>Lactobacillaceae</taxon>
        <taxon>Lentilactobacillus</taxon>
    </lineage>
</organism>
<dbReference type="HOGENOM" id="CLU_076350_0_0_9"/>
<dbReference type="eggNOG" id="COG0611">
    <property type="taxonomic scope" value="Bacteria"/>
</dbReference>
<comment type="caution">
    <text evidence="2">The sequence shown here is derived from an EMBL/GenBank/DDBJ whole genome shotgun (WGS) entry which is preliminary data.</text>
</comment>
<dbReference type="EMBL" id="AGEY01000173">
    <property type="protein sequence ID" value="EHL96713.1"/>
    <property type="molecule type" value="Genomic_DNA"/>
</dbReference>
<dbReference type="AlphaFoldDB" id="G9ZRC8"/>
<dbReference type="InterPro" id="IPR016188">
    <property type="entry name" value="PurM-like_N"/>
</dbReference>
<accession>G9ZRC8</accession>